<proteinExistence type="predicted"/>
<reference evidence="1 2" key="1">
    <citation type="submission" date="2024-02" db="EMBL/GenBank/DDBJ databases">
        <authorList>
            <person name="Daric V."/>
            <person name="Darras S."/>
        </authorList>
    </citation>
    <scope>NUCLEOTIDE SEQUENCE [LARGE SCALE GENOMIC DNA]</scope>
</reference>
<accession>A0ABP0F4A6</accession>
<dbReference type="Proteomes" id="UP001642483">
    <property type="component" value="Unassembled WGS sequence"/>
</dbReference>
<sequence length="123" mass="13618">MRPSHSSVSLDKAAATRSAIRWKPLASLCSQINCLDFGLGEIIPSNNSFTVLQSKPQITSNKTFIYCNPRGAHDLDDVTSRWKLDSCPNIKSGSTSQQTIKLKLRRKTTVIPDSSLENNAFHL</sequence>
<dbReference type="EMBL" id="CAWYQH010000013">
    <property type="protein sequence ID" value="CAK8674543.1"/>
    <property type="molecule type" value="Genomic_DNA"/>
</dbReference>
<evidence type="ECO:0000313" key="1">
    <source>
        <dbReference type="EMBL" id="CAK8674543.1"/>
    </source>
</evidence>
<organism evidence="1 2">
    <name type="scientific">Clavelina lepadiformis</name>
    <name type="common">Light-bulb sea squirt</name>
    <name type="synonym">Ascidia lepadiformis</name>
    <dbReference type="NCBI Taxonomy" id="159417"/>
    <lineage>
        <taxon>Eukaryota</taxon>
        <taxon>Metazoa</taxon>
        <taxon>Chordata</taxon>
        <taxon>Tunicata</taxon>
        <taxon>Ascidiacea</taxon>
        <taxon>Aplousobranchia</taxon>
        <taxon>Clavelinidae</taxon>
        <taxon>Clavelina</taxon>
    </lineage>
</organism>
<keyword evidence="2" id="KW-1185">Reference proteome</keyword>
<comment type="caution">
    <text evidence="1">The sequence shown here is derived from an EMBL/GenBank/DDBJ whole genome shotgun (WGS) entry which is preliminary data.</text>
</comment>
<evidence type="ECO:0000313" key="2">
    <source>
        <dbReference type="Proteomes" id="UP001642483"/>
    </source>
</evidence>
<gene>
    <name evidence="1" type="ORF">CVLEPA_LOCUS4238</name>
</gene>
<protein>
    <submittedName>
        <fullName evidence="1">Uncharacterized protein</fullName>
    </submittedName>
</protein>
<name>A0ABP0F4A6_CLALP</name>